<dbReference type="Pfam" id="PF02026">
    <property type="entry name" value="RyR"/>
    <property type="match status" value="1"/>
</dbReference>
<reference evidence="2" key="1">
    <citation type="submission" date="2023-06" db="EMBL/GenBank/DDBJ databases">
        <title>Genome-scale phylogeny and comparative genomics of the fungal order Sordariales.</title>
        <authorList>
            <consortium name="Lawrence Berkeley National Laboratory"/>
            <person name="Hensen N."/>
            <person name="Bonometti L."/>
            <person name="Westerberg I."/>
            <person name="Brannstrom I.O."/>
            <person name="Guillou S."/>
            <person name="Cros-Aarteil S."/>
            <person name="Calhoun S."/>
            <person name="Haridas S."/>
            <person name="Kuo A."/>
            <person name="Mondo S."/>
            <person name="Pangilinan J."/>
            <person name="Riley R."/>
            <person name="Labutti K."/>
            <person name="Andreopoulos B."/>
            <person name="Lipzen A."/>
            <person name="Chen C."/>
            <person name="Yanf M."/>
            <person name="Daum C."/>
            <person name="Ng V."/>
            <person name="Clum A."/>
            <person name="Steindorff A."/>
            <person name="Ohm R."/>
            <person name="Martin F."/>
            <person name="Silar P."/>
            <person name="Natvig D."/>
            <person name="Lalanne C."/>
            <person name="Gautier V."/>
            <person name="Ament-Velasquez S.L."/>
            <person name="Kruys A."/>
            <person name="Hutchinson M.I."/>
            <person name="Powell A.J."/>
            <person name="Barry K."/>
            <person name="Miller A.N."/>
            <person name="Grigoriev I.V."/>
            <person name="Debuchy R."/>
            <person name="Gladieux P."/>
            <person name="Thoren M.H."/>
            <person name="Johannesson H."/>
        </authorList>
    </citation>
    <scope>NUCLEOTIDE SEQUENCE</scope>
    <source>
        <strain evidence="2">CBS 540.89</strain>
    </source>
</reference>
<comment type="caution">
    <text evidence="2">The sequence shown here is derived from an EMBL/GenBank/DDBJ whole genome shotgun (WGS) entry which is preliminary data.</text>
</comment>
<name>A0AA40ERX2_9PEZI</name>
<evidence type="ECO:0000313" key="2">
    <source>
        <dbReference type="EMBL" id="KAK0744401.1"/>
    </source>
</evidence>
<proteinExistence type="predicted"/>
<evidence type="ECO:0000313" key="3">
    <source>
        <dbReference type="Proteomes" id="UP001172159"/>
    </source>
</evidence>
<evidence type="ECO:0000259" key="1">
    <source>
        <dbReference type="Pfam" id="PF02026"/>
    </source>
</evidence>
<accession>A0AA40ERX2</accession>
<dbReference type="AlphaFoldDB" id="A0AA40ERX2"/>
<keyword evidence="3" id="KW-1185">Reference proteome</keyword>
<dbReference type="InterPro" id="IPR003032">
    <property type="entry name" value="Ryanodine_rcpt"/>
</dbReference>
<organism evidence="2 3">
    <name type="scientific">Apiosordaria backusii</name>
    <dbReference type="NCBI Taxonomy" id="314023"/>
    <lineage>
        <taxon>Eukaryota</taxon>
        <taxon>Fungi</taxon>
        <taxon>Dikarya</taxon>
        <taxon>Ascomycota</taxon>
        <taxon>Pezizomycotina</taxon>
        <taxon>Sordariomycetes</taxon>
        <taxon>Sordariomycetidae</taxon>
        <taxon>Sordariales</taxon>
        <taxon>Lasiosphaeriaceae</taxon>
        <taxon>Apiosordaria</taxon>
    </lineage>
</organism>
<feature type="domain" description="Ryanodine receptor Ryr" evidence="1">
    <location>
        <begin position="794"/>
        <end position="850"/>
    </location>
</feature>
<protein>
    <recommendedName>
        <fullName evidence="1">Ryanodine receptor Ryr domain-containing protein</fullName>
    </recommendedName>
</protein>
<gene>
    <name evidence="2" type="ORF">B0T21DRAFT_407510</name>
</gene>
<dbReference type="Proteomes" id="UP001172159">
    <property type="component" value="Unassembled WGS sequence"/>
</dbReference>
<dbReference type="Gene3D" id="6.20.350.10">
    <property type="match status" value="1"/>
</dbReference>
<dbReference type="EMBL" id="JAUKTV010000002">
    <property type="protein sequence ID" value="KAK0744401.1"/>
    <property type="molecule type" value="Genomic_DNA"/>
</dbReference>
<sequence>MASDEAKTQQIIIAGDNPEQLFLYWSDQASTPSPGSKAPRPYRCRVGLGLLAEFLEQGLKNGDTKLEVLVHKPTCFSVNTNAIDSILELETHELPKRSSSSSPRFKLRRLVNLDTERHWHLPTLPDHEIGTWRDRCLIIFKETRHEKRLPEENVRDAIALLNKCQPRLLIYHMAGPLCDSKVWDTVRHGPICLKTAECDPQRLIVVVEANDLRAEGIEFSHGLSWEKTCEDFVEKLGSVGKLVSLVTCAHLVVLFGCEGVIYHRGWQVAKPVLFFDPLCLEGEFLGKNWGYIPGLTDAFIAGLACGLKLSDTQVDVEEGIKFGLQAARRLAAAGLAEPTATRTAESFLSSTYRATDIMKPIEENERNELLRFAIPSDNIARSSDPGWSILDQVIGDPVEVARQIVRRGTFSSPRQVPLARFNQLLLFDRREIEFFRTIHNFLEEYFLAPMHRPLCIALFGPRGSGKAFAAHQVFEAAARDKPIKKFQFDLSQFTSVDDLLAAFHTIRDVSLKGSMPMAYFNAFDCSFEGSPLGWLPHLLGVMFSGCFSDRGISRPLGAAVFFFGSIAIKSYDDFRRKASKAVVTGGNFNRAQEFLACLHAFGDMSGPDKMNWREGEDKLYPVRRAVIIRTLLEKREPNLVCQGAIDIEDSVLNALLLVPTYRQGIRSIKSIIDMSRLNGRHRFERSSLPPPVQLDLHVEYKVFLRCLNGSPLPEQLREPLAKALHKTYLDVRGKMTGKDKATADDLKSWDEISEELRESSRAHADSIPSKLREIQCFLAEKQEGRPPVKSFTKDQREKLGKIEHDRWSAERLQNQWGTGEERDPRRRKTPFLKPWEDLEYNWQDVDRQLVASYPDILPESHKIYEFGPRE</sequence>